<feature type="transmembrane region" description="Helical" evidence="1">
    <location>
        <begin position="21"/>
        <end position="43"/>
    </location>
</feature>
<accession>A0A3B0SGB9</accession>
<protein>
    <recommendedName>
        <fullName evidence="2">TadE-like domain-containing protein</fullName>
    </recommendedName>
</protein>
<evidence type="ECO:0000313" key="3">
    <source>
        <dbReference type="EMBL" id="VAW03380.1"/>
    </source>
</evidence>
<dbReference type="EMBL" id="UOEC01000209">
    <property type="protein sequence ID" value="VAW03380.1"/>
    <property type="molecule type" value="Genomic_DNA"/>
</dbReference>
<reference evidence="3" key="1">
    <citation type="submission" date="2018-06" db="EMBL/GenBank/DDBJ databases">
        <authorList>
            <person name="Zhirakovskaya E."/>
        </authorList>
    </citation>
    <scope>NUCLEOTIDE SEQUENCE</scope>
</reference>
<feature type="domain" description="TadE-like" evidence="2">
    <location>
        <begin position="22"/>
        <end position="56"/>
    </location>
</feature>
<keyword evidence="1" id="KW-1133">Transmembrane helix</keyword>
<proteinExistence type="predicted"/>
<evidence type="ECO:0000259" key="2">
    <source>
        <dbReference type="Pfam" id="PF07811"/>
    </source>
</evidence>
<keyword evidence="1" id="KW-0472">Membrane</keyword>
<gene>
    <name evidence="3" type="ORF">MNBD_ALPHA08-1774</name>
</gene>
<keyword evidence="1" id="KW-0812">Transmembrane</keyword>
<evidence type="ECO:0000256" key="1">
    <source>
        <dbReference type="SAM" id="Phobius"/>
    </source>
</evidence>
<dbReference type="AlphaFoldDB" id="A0A3B0SGB9"/>
<organism evidence="3">
    <name type="scientific">hydrothermal vent metagenome</name>
    <dbReference type="NCBI Taxonomy" id="652676"/>
    <lineage>
        <taxon>unclassified sequences</taxon>
        <taxon>metagenomes</taxon>
        <taxon>ecological metagenomes</taxon>
    </lineage>
</organism>
<sequence>MMISVNKRLNNMMGRYRRSQEGVTAIEFALVGGPFFFVLFALFELGIMLFAEYALAQNIENAGRLIRTGQIQTAQNGHENTPAYFKTQICKNLTTLLDCDNKLYVDVRKFNNFAGIAGSLPSPFTAGTNELSPAITSGTQFEAGAAGEIVSIRVYYDWQLFLPGLGQLIGAAGSLGNISVNGSTAKNSKLLTAAATFRNEPFN</sequence>
<dbReference type="Pfam" id="PF07811">
    <property type="entry name" value="TadE"/>
    <property type="match status" value="1"/>
</dbReference>
<dbReference type="InterPro" id="IPR012495">
    <property type="entry name" value="TadE-like_dom"/>
</dbReference>
<name>A0A3B0SGB9_9ZZZZ</name>